<evidence type="ECO:0000256" key="4">
    <source>
        <dbReference type="ARBA" id="ARBA00022927"/>
    </source>
</evidence>
<dbReference type="Pfam" id="PF04178">
    <property type="entry name" value="Got1"/>
    <property type="match status" value="1"/>
</dbReference>
<comment type="function">
    <text evidence="8">Nonessential protein required for the fusion of transport vesicles derived from the endocytic pathway with the Golgi complex.</text>
</comment>
<dbReference type="GO" id="GO:0016192">
    <property type="term" value="P:vesicle-mediated transport"/>
    <property type="evidence" value="ECO:0007669"/>
    <property type="project" value="InterPro"/>
</dbReference>
<evidence type="ECO:0000256" key="7">
    <source>
        <dbReference type="ARBA" id="ARBA00025800"/>
    </source>
</evidence>
<comment type="subcellular location">
    <subcellularLocation>
        <location evidence="8">Golgi apparatus membrane</location>
        <topology evidence="8">Multi-pass membrane protein</topology>
    </subcellularLocation>
    <subcellularLocation>
        <location evidence="1">Membrane</location>
        <topology evidence="1">Multi-pass membrane protein</topology>
    </subcellularLocation>
</comment>
<reference evidence="9 10" key="2">
    <citation type="journal article" date="2013" name="IMA Fungus">
        <title>IMA Genome-F 1: Ceratocystis fimbriata: Draft nuclear genome sequence for the plant pathogen, Ceratocystis fimbriata.</title>
        <authorList>
            <person name="Wilken P.M."/>
            <person name="Steenkamp E.T."/>
            <person name="Wingfield M.J."/>
            <person name="de Beer Z.W."/>
            <person name="Wingfield B.D."/>
        </authorList>
    </citation>
    <scope>NUCLEOTIDE SEQUENCE [LARGE SCALE GENOMIC DNA]</scope>
    <source>
        <strain evidence="9 10">CBS 114723</strain>
    </source>
</reference>
<dbReference type="InterPro" id="IPR007305">
    <property type="entry name" value="Vesicle_transpt_Got1/SFT2"/>
</dbReference>
<keyword evidence="5 8" id="KW-1133">Transmembrane helix</keyword>
<dbReference type="AlphaFoldDB" id="A0A2C5X5Q3"/>
<keyword evidence="3 8" id="KW-0812">Transmembrane</keyword>
<dbReference type="PANTHER" id="PTHR23137:SF36">
    <property type="entry name" value="VESICLE TRANSPORT PROTEIN SFT2C"/>
    <property type="match status" value="1"/>
</dbReference>
<keyword evidence="6 8" id="KW-0472">Membrane</keyword>
<keyword evidence="4 8" id="KW-0653">Protein transport</keyword>
<evidence type="ECO:0000256" key="2">
    <source>
        <dbReference type="ARBA" id="ARBA00022448"/>
    </source>
</evidence>
<keyword evidence="10" id="KW-1185">Reference proteome</keyword>
<dbReference type="Proteomes" id="UP000222788">
    <property type="component" value="Unassembled WGS sequence"/>
</dbReference>
<feature type="transmembrane region" description="Helical" evidence="8">
    <location>
        <begin position="141"/>
        <end position="159"/>
    </location>
</feature>
<dbReference type="STRING" id="1035309.A0A2C5X5Q3"/>
<accession>A0A2C5X5Q3</accession>
<feature type="transmembrane region" description="Helical" evidence="8">
    <location>
        <begin position="108"/>
        <end position="129"/>
    </location>
</feature>
<dbReference type="EMBL" id="APWK03000049">
    <property type="protein sequence ID" value="PHH53184.1"/>
    <property type="molecule type" value="Genomic_DNA"/>
</dbReference>
<dbReference type="InterPro" id="IPR011691">
    <property type="entry name" value="Vesicle_transpt_SFT2"/>
</dbReference>
<comment type="similarity">
    <text evidence="7 8">Belongs to the SFT2 family.</text>
</comment>
<reference evidence="9 10" key="1">
    <citation type="journal article" date="2013" name="Fungal Biol.">
        <title>Analysis of microsatellite markers in the genome of the plant pathogen Ceratocystis fimbriata.</title>
        <authorList>
            <person name="Simpson M.C."/>
            <person name="Wilken P.M."/>
            <person name="Coetzee M.P."/>
            <person name="Wingfield M.J."/>
            <person name="Wingfield B.D."/>
        </authorList>
    </citation>
    <scope>NUCLEOTIDE SEQUENCE [LARGE SCALE GENOMIC DNA]</scope>
    <source>
        <strain evidence="9 10">CBS 114723</strain>
    </source>
</reference>
<protein>
    <recommendedName>
        <fullName evidence="8">Protein transport protein SFT2</fullName>
    </recommendedName>
</protein>
<feature type="transmembrane region" description="Helical" evidence="8">
    <location>
        <begin position="165"/>
        <end position="186"/>
    </location>
</feature>
<keyword evidence="2 8" id="KW-0813">Transport</keyword>
<keyword evidence="8" id="KW-0333">Golgi apparatus</keyword>
<feature type="transmembrane region" description="Helical" evidence="8">
    <location>
        <begin position="80"/>
        <end position="102"/>
    </location>
</feature>
<sequence length="210" mass="23007">MASASFRDSMNSLGWSRREPAPIATAAPAQSGFMSSLQSINPFGNSGYIQLPSDQGLPPPVQSSRQEEGFLNLSTWDRTLIFAVCNIAALVCFSLSFLVITLRPRKFVILWTFGSILFMASFAAMMGPMAYLRHLMSGPRLPFTAAYFGSISLTLYFSMGLHSTILTLFSAFIQIGALLWYLISYFPMGSAGLRMVSTFGARQATSWMSG</sequence>
<comment type="caution">
    <text evidence="9">The sequence shown here is derived from an EMBL/GenBank/DDBJ whole genome shotgun (WGS) entry which is preliminary data.</text>
</comment>
<dbReference type="GO" id="GO:0000139">
    <property type="term" value="C:Golgi membrane"/>
    <property type="evidence" value="ECO:0007669"/>
    <property type="project" value="UniProtKB-SubCell"/>
</dbReference>
<dbReference type="OrthoDB" id="660759at2759"/>
<evidence type="ECO:0000313" key="10">
    <source>
        <dbReference type="Proteomes" id="UP000222788"/>
    </source>
</evidence>
<dbReference type="PANTHER" id="PTHR23137">
    <property type="entry name" value="VESICLE TRANSPORT PROTEIN-RELATED"/>
    <property type="match status" value="1"/>
</dbReference>
<gene>
    <name evidence="9" type="primary">SFT2</name>
    <name evidence="9" type="ORF">CFIMG_000730RA</name>
</gene>
<evidence type="ECO:0000256" key="3">
    <source>
        <dbReference type="ARBA" id="ARBA00022692"/>
    </source>
</evidence>
<evidence type="ECO:0000256" key="5">
    <source>
        <dbReference type="ARBA" id="ARBA00022989"/>
    </source>
</evidence>
<name>A0A2C5X5Q3_9PEZI</name>
<dbReference type="GO" id="GO:0015031">
    <property type="term" value="P:protein transport"/>
    <property type="evidence" value="ECO:0007669"/>
    <property type="project" value="UniProtKB-KW"/>
</dbReference>
<organism evidence="9 10">
    <name type="scientific">Ceratocystis fimbriata CBS 114723</name>
    <dbReference type="NCBI Taxonomy" id="1035309"/>
    <lineage>
        <taxon>Eukaryota</taxon>
        <taxon>Fungi</taxon>
        <taxon>Dikarya</taxon>
        <taxon>Ascomycota</taxon>
        <taxon>Pezizomycotina</taxon>
        <taxon>Sordariomycetes</taxon>
        <taxon>Hypocreomycetidae</taxon>
        <taxon>Microascales</taxon>
        <taxon>Ceratocystidaceae</taxon>
        <taxon>Ceratocystis</taxon>
    </lineage>
</organism>
<evidence type="ECO:0000256" key="6">
    <source>
        <dbReference type="ARBA" id="ARBA00023136"/>
    </source>
</evidence>
<evidence type="ECO:0000256" key="8">
    <source>
        <dbReference type="RuleBase" id="RU363111"/>
    </source>
</evidence>
<evidence type="ECO:0000256" key="1">
    <source>
        <dbReference type="ARBA" id="ARBA00004141"/>
    </source>
</evidence>
<proteinExistence type="inferred from homology"/>
<evidence type="ECO:0000313" key="9">
    <source>
        <dbReference type="EMBL" id="PHH53184.1"/>
    </source>
</evidence>